<dbReference type="EMBL" id="KF900406">
    <property type="protein sequence ID" value="AIE93860.1"/>
    <property type="molecule type" value="Genomic_DNA"/>
</dbReference>
<dbReference type="Gene3D" id="3.20.20.70">
    <property type="entry name" value="Aldolase class I"/>
    <property type="match status" value="1"/>
</dbReference>
<sequence length="77" mass="9207">MPLDKKSFRNEGSCYKHKFYGISTHSCMEFSPAGMYCENRCIYCWRPMEFYDSMEMQPQNVAEPEEIMTKLMAERKN</sequence>
<accession>A0A075FQB0</accession>
<proteinExistence type="predicted"/>
<dbReference type="GO" id="GO:0008033">
    <property type="term" value="P:tRNA processing"/>
    <property type="evidence" value="ECO:0007669"/>
    <property type="project" value="InterPro"/>
</dbReference>
<dbReference type="PANTHER" id="PTHR13930">
    <property type="entry name" value="S-ADENOSYL-L-METHIONINE-DEPENDENT TRNA 4-DEMETHYLWYOSINE SYNTHASE"/>
    <property type="match status" value="1"/>
</dbReference>
<evidence type="ECO:0000313" key="1">
    <source>
        <dbReference type="EMBL" id="AIE93860.1"/>
    </source>
</evidence>
<organism evidence="1">
    <name type="scientific">uncultured marine thaumarchaeote AD1000_41_B03</name>
    <dbReference type="NCBI Taxonomy" id="1455915"/>
    <lineage>
        <taxon>Archaea</taxon>
        <taxon>Nitrososphaerota</taxon>
        <taxon>environmental samples</taxon>
    </lineage>
</organism>
<dbReference type="InterPro" id="IPR034556">
    <property type="entry name" value="tRNA_wybutosine-synthase"/>
</dbReference>
<dbReference type="AlphaFoldDB" id="A0A075FQB0"/>
<dbReference type="PANTHER" id="PTHR13930:SF0">
    <property type="entry name" value="S-ADENOSYL-L-METHIONINE-DEPENDENT TRNA 4-DEMETHYLWYOSINE SYNTHASE TYW1-RELATED"/>
    <property type="match status" value="1"/>
</dbReference>
<name>A0A075FQB0_9ARCH</name>
<protein>
    <submittedName>
        <fullName evidence="1">tRNA-modifying enzyme</fullName>
    </submittedName>
</protein>
<dbReference type="InterPro" id="IPR013785">
    <property type="entry name" value="Aldolase_TIM"/>
</dbReference>
<reference evidence="1" key="1">
    <citation type="journal article" date="2014" name="Genome Biol. Evol.">
        <title>Pangenome evidence for extensive interdomain horizontal transfer affecting lineage core and shell genes in uncultured planktonic thaumarchaeota and euryarchaeota.</title>
        <authorList>
            <person name="Deschamps P."/>
            <person name="Zivanovic Y."/>
            <person name="Moreira D."/>
            <person name="Rodriguez-Valera F."/>
            <person name="Lopez-Garcia P."/>
        </authorList>
    </citation>
    <scope>NUCLEOTIDE SEQUENCE</scope>
</reference>
<dbReference type="GO" id="GO:0051539">
    <property type="term" value="F:4 iron, 4 sulfur cluster binding"/>
    <property type="evidence" value="ECO:0007669"/>
    <property type="project" value="InterPro"/>
</dbReference>